<proteinExistence type="predicted"/>
<keyword evidence="2" id="KW-1185">Reference proteome</keyword>
<organism evidence="1 2">
    <name type="scientific">Dermatophagoides farinae</name>
    <name type="common">American house dust mite</name>
    <dbReference type="NCBI Taxonomy" id="6954"/>
    <lineage>
        <taxon>Eukaryota</taxon>
        <taxon>Metazoa</taxon>
        <taxon>Ecdysozoa</taxon>
        <taxon>Arthropoda</taxon>
        <taxon>Chelicerata</taxon>
        <taxon>Arachnida</taxon>
        <taxon>Acari</taxon>
        <taxon>Acariformes</taxon>
        <taxon>Sarcoptiformes</taxon>
        <taxon>Astigmata</taxon>
        <taxon>Psoroptidia</taxon>
        <taxon>Analgoidea</taxon>
        <taxon>Pyroglyphidae</taxon>
        <taxon>Dermatophagoidinae</taxon>
        <taxon>Dermatophagoides</taxon>
    </lineage>
</organism>
<name>A0A922I220_DERFA</name>
<comment type="caution">
    <text evidence="1">The sequence shown here is derived from an EMBL/GenBank/DDBJ whole genome shotgun (WGS) entry which is preliminary data.</text>
</comment>
<reference evidence="1" key="1">
    <citation type="submission" date="2013-05" db="EMBL/GenBank/DDBJ databases">
        <authorList>
            <person name="Yim A.K.Y."/>
            <person name="Chan T.F."/>
            <person name="Ji K.M."/>
            <person name="Liu X.Y."/>
            <person name="Zhou J.W."/>
            <person name="Li R.Q."/>
            <person name="Yang K.Y."/>
            <person name="Li J."/>
            <person name="Li M."/>
            <person name="Law P.T.W."/>
            <person name="Wu Y.L."/>
            <person name="Cai Z.L."/>
            <person name="Qin H."/>
            <person name="Bao Y."/>
            <person name="Leung R.K.K."/>
            <person name="Ng P.K.S."/>
            <person name="Zou J."/>
            <person name="Zhong X.J."/>
            <person name="Ran P.X."/>
            <person name="Zhong N.S."/>
            <person name="Liu Z.G."/>
            <person name="Tsui S.K.W."/>
        </authorList>
    </citation>
    <scope>NUCLEOTIDE SEQUENCE</scope>
    <source>
        <strain evidence="1">Derf</strain>
        <tissue evidence="1">Whole organism</tissue>
    </source>
</reference>
<accession>A0A922I220</accession>
<evidence type="ECO:0000313" key="2">
    <source>
        <dbReference type="Proteomes" id="UP000790347"/>
    </source>
</evidence>
<dbReference type="EMBL" id="ASGP02000003">
    <property type="protein sequence ID" value="KAH9517202.1"/>
    <property type="molecule type" value="Genomic_DNA"/>
</dbReference>
<reference evidence="1" key="2">
    <citation type="journal article" date="2022" name="Res Sq">
        <title>Comparative Genomics Reveals Insights into the Divergent Evolution of Astigmatic Mites and Household Pest Adaptations.</title>
        <authorList>
            <person name="Xiong Q."/>
            <person name="Wan A.T.-Y."/>
            <person name="Liu X.-Y."/>
            <person name="Fung C.S.-H."/>
            <person name="Xiao X."/>
            <person name="Malainual N."/>
            <person name="Hou J."/>
            <person name="Wang L."/>
            <person name="Wang M."/>
            <person name="Yang K."/>
            <person name="Cui Y."/>
            <person name="Leung E."/>
            <person name="Nong W."/>
            <person name="Shin S.-K."/>
            <person name="Au S."/>
            <person name="Jeong K.Y."/>
            <person name="Chew F.T."/>
            <person name="Hui J."/>
            <person name="Leung T.F."/>
            <person name="Tungtrongchitr A."/>
            <person name="Zhong N."/>
            <person name="Liu Z."/>
            <person name="Tsui S."/>
        </authorList>
    </citation>
    <scope>NUCLEOTIDE SEQUENCE</scope>
    <source>
        <strain evidence="1">Derf</strain>
        <tissue evidence="1">Whole organism</tissue>
    </source>
</reference>
<sequence length="92" mass="11076">MSSFYNASNVIIWWQQLSKWWTCFARRKFLNIQLNEPQLQSLQQLQLQFLQQSQLHSFAQQPQPQLPPLHCIRIFSAANVCIFFDIRPKKRK</sequence>
<gene>
    <name evidence="1" type="ORF">DERF_007885</name>
</gene>
<dbReference type="Proteomes" id="UP000790347">
    <property type="component" value="Unassembled WGS sequence"/>
</dbReference>
<protein>
    <submittedName>
        <fullName evidence="1">Uncharacterized protein</fullName>
    </submittedName>
</protein>
<evidence type="ECO:0000313" key="1">
    <source>
        <dbReference type="EMBL" id="KAH9517202.1"/>
    </source>
</evidence>
<dbReference type="AlphaFoldDB" id="A0A922I220"/>